<dbReference type="Pfam" id="PF00107">
    <property type="entry name" value="ADH_zinc_N"/>
    <property type="match status" value="1"/>
</dbReference>
<dbReference type="Gene3D" id="3.90.180.10">
    <property type="entry name" value="Medium-chain alcohol dehydrogenases, catalytic domain"/>
    <property type="match status" value="1"/>
</dbReference>
<protein>
    <submittedName>
        <fullName evidence="4">NADPH:quinone reductase and related Zn-dependent oxidoreductase</fullName>
    </submittedName>
</protein>
<dbReference type="SMART" id="SM00829">
    <property type="entry name" value="PKS_ER"/>
    <property type="match status" value="1"/>
</dbReference>
<dbReference type="Proteomes" id="UP000237839">
    <property type="component" value="Unassembled WGS sequence"/>
</dbReference>
<dbReference type="SUPFAM" id="SSF51735">
    <property type="entry name" value="NAD(P)-binding Rossmann-fold domains"/>
    <property type="match status" value="1"/>
</dbReference>
<dbReference type="OrthoDB" id="9780520at2"/>
<dbReference type="SUPFAM" id="SSF50129">
    <property type="entry name" value="GroES-like"/>
    <property type="match status" value="1"/>
</dbReference>
<comment type="caution">
    <text evidence="4">The sequence shown here is derived from an EMBL/GenBank/DDBJ whole genome shotgun (WGS) entry which is preliminary data.</text>
</comment>
<evidence type="ECO:0000256" key="2">
    <source>
        <dbReference type="ARBA" id="ARBA00023002"/>
    </source>
</evidence>
<dbReference type="PANTHER" id="PTHR48106:SF18">
    <property type="entry name" value="QUINONE OXIDOREDUCTASE PIG3"/>
    <property type="match status" value="1"/>
</dbReference>
<dbReference type="InterPro" id="IPR013154">
    <property type="entry name" value="ADH-like_N"/>
</dbReference>
<organism evidence="4 5">
    <name type="scientific">Solimicrobium silvestre</name>
    <dbReference type="NCBI Taxonomy" id="2099400"/>
    <lineage>
        <taxon>Bacteria</taxon>
        <taxon>Pseudomonadati</taxon>
        <taxon>Pseudomonadota</taxon>
        <taxon>Betaproteobacteria</taxon>
        <taxon>Burkholderiales</taxon>
        <taxon>Oxalobacteraceae</taxon>
        <taxon>Solimicrobium</taxon>
    </lineage>
</organism>
<feature type="domain" description="Enoyl reductase (ER)" evidence="3">
    <location>
        <begin position="10"/>
        <end position="324"/>
    </location>
</feature>
<reference evidence="4 5" key="1">
    <citation type="submission" date="2018-02" db="EMBL/GenBank/DDBJ databases">
        <title>Solimicrobium silvestre gen. nov., sp. nov., isolated from alpine forest soil.</title>
        <authorList>
            <person name="Margesin R."/>
            <person name="Albuquerque L."/>
            <person name="Zhang D.-C."/>
            <person name="Froufe H.J.C."/>
            <person name="Severino R."/>
            <person name="Roxo I."/>
            <person name="Egas C."/>
            <person name="Da Costa M.S."/>
        </authorList>
    </citation>
    <scope>NUCLEOTIDE SEQUENCE [LARGE SCALE GENOMIC DNA]</scope>
    <source>
        <strain evidence="4 5">S20-91</strain>
    </source>
</reference>
<dbReference type="InterPro" id="IPR013149">
    <property type="entry name" value="ADH-like_C"/>
</dbReference>
<dbReference type="InterPro" id="IPR020843">
    <property type="entry name" value="ER"/>
</dbReference>
<dbReference type="AlphaFoldDB" id="A0A2S9GXI4"/>
<keyword evidence="1" id="KW-0521">NADP</keyword>
<dbReference type="InterPro" id="IPR036291">
    <property type="entry name" value="NAD(P)-bd_dom_sf"/>
</dbReference>
<dbReference type="Gene3D" id="3.40.50.720">
    <property type="entry name" value="NAD(P)-binding Rossmann-like Domain"/>
    <property type="match status" value="1"/>
</dbReference>
<keyword evidence="5" id="KW-1185">Reference proteome</keyword>
<name>A0A2S9GXI4_9BURK</name>
<dbReference type="RefSeq" id="WP_105532564.1">
    <property type="nucleotide sequence ID" value="NZ_PUGF01000013.1"/>
</dbReference>
<proteinExistence type="predicted"/>
<keyword evidence="2" id="KW-0560">Oxidoreductase</keyword>
<dbReference type="Pfam" id="PF08240">
    <property type="entry name" value="ADH_N"/>
    <property type="match status" value="1"/>
</dbReference>
<sequence>MKAIVIKQYGGPEVLTVEERPIPEAKMGQILIEVKAFGVNHAEIYFRQGAWGDVAEISGIECVGVVKADPSGQFQVEQKVIAIVGGMGRSINGSYSEYTVVPASNVATVSTDLSWEELAAIPESYATAWSCLHGNLALKPDQTVLIRGATSALGQAAVNIAAHLGARVIATTRNAERAAGLEAIGAKEVLIEAPDLQDRVRERHPGGIDAVLDLIGNSTILDSLAMVCRDGRVCLAGFLGGGGPIANLEPVFQIPSGRHFSVFASALVIGSAEFPIMEIPFQDIVDRVAQGVYRAAPAHVFAFSEIREAHRLVESGQANGKIVIRV</sequence>
<evidence type="ECO:0000259" key="3">
    <source>
        <dbReference type="SMART" id="SM00829"/>
    </source>
</evidence>
<dbReference type="PANTHER" id="PTHR48106">
    <property type="entry name" value="QUINONE OXIDOREDUCTASE PIG3-RELATED"/>
    <property type="match status" value="1"/>
</dbReference>
<dbReference type="GO" id="GO:0070402">
    <property type="term" value="F:NADPH binding"/>
    <property type="evidence" value="ECO:0007669"/>
    <property type="project" value="TreeGrafter"/>
</dbReference>
<gene>
    <name evidence="4" type="ORF">S2091_2807</name>
</gene>
<evidence type="ECO:0000313" key="5">
    <source>
        <dbReference type="Proteomes" id="UP000237839"/>
    </source>
</evidence>
<dbReference type="InterPro" id="IPR011032">
    <property type="entry name" value="GroES-like_sf"/>
</dbReference>
<dbReference type="GO" id="GO:0016651">
    <property type="term" value="F:oxidoreductase activity, acting on NAD(P)H"/>
    <property type="evidence" value="ECO:0007669"/>
    <property type="project" value="TreeGrafter"/>
</dbReference>
<evidence type="ECO:0000313" key="4">
    <source>
        <dbReference type="EMBL" id="PRC92432.1"/>
    </source>
</evidence>
<evidence type="ECO:0000256" key="1">
    <source>
        <dbReference type="ARBA" id="ARBA00022857"/>
    </source>
</evidence>
<accession>A0A2S9GXI4</accession>
<dbReference type="EMBL" id="PUGF01000013">
    <property type="protein sequence ID" value="PRC92432.1"/>
    <property type="molecule type" value="Genomic_DNA"/>
</dbReference>